<organism evidence="2 3">
    <name type="scientific">Caryophanon latum</name>
    <dbReference type="NCBI Taxonomy" id="33977"/>
    <lineage>
        <taxon>Bacteria</taxon>
        <taxon>Bacillati</taxon>
        <taxon>Bacillota</taxon>
        <taxon>Bacilli</taxon>
        <taxon>Bacillales</taxon>
        <taxon>Caryophanaceae</taxon>
        <taxon>Caryophanon</taxon>
    </lineage>
</organism>
<dbReference type="AlphaFoldDB" id="A0A1C0YPW1"/>
<evidence type="ECO:0000313" key="2">
    <source>
        <dbReference type="EMBL" id="OCS89210.1"/>
    </source>
</evidence>
<comment type="caution">
    <text evidence="2">The sequence shown here is derived from an EMBL/GenBank/DDBJ whole genome shotgun (WGS) entry which is preliminary data.</text>
</comment>
<name>A0A1C0YPW1_9BACL</name>
<gene>
    <name evidence="2" type="ORF">A6K76_12720</name>
</gene>
<dbReference type="EMBL" id="MATO01000044">
    <property type="protein sequence ID" value="OCS89210.1"/>
    <property type="molecule type" value="Genomic_DNA"/>
</dbReference>
<dbReference type="Proteomes" id="UP000093482">
    <property type="component" value="Unassembled WGS sequence"/>
</dbReference>
<evidence type="ECO:0000313" key="3">
    <source>
        <dbReference type="Proteomes" id="UP000093482"/>
    </source>
</evidence>
<keyword evidence="3" id="KW-1185">Reference proteome</keyword>
<evidence type="ECO:0000256" key="1">
    <source>
        <dbReference type="SAM" id="Phobius"/>
    </source>
</evidence>
<protein>
    <submittedName>
        <fullName evidence="2">Uncharacterized protein</fullName>
    </submittedName>
</protein>
<feature type="transmembrane region" description="Helical" evidence="1">
    <location>
        <begin position="6"/>
        <end position="26"/>
    </location>
</feature>
<dbReference type="RefSeq" id="WP_066465232.1">
    <property type="nucleotide sequence ID" value="NZ_MATO01000044.1"/>
</dbReference>
<accession>A0A1C0YPW1</accession>
<feature type="transmembrane region" description="Helical" evidence="1">
    <location>
        <begin position="33"/>
        <end position="55"/>
    </location>
</feature>
<sequence length="85" mass="9056">MNALSYVLLIAAIVTVVISLSSRKLAKRQHAALLAMAFVIIGVVFVTLGFFGLVLMNLHTAYIGLGVFIGGVLGSLLVIKTRKEL</sequence>
<proteinExistence type="predicted"/>
<keyword evidence="1" id="KW-0472">Membrane</keyword>
<keyword evidence="1" id="KW-0812">Transmembrane</keyword>
<keyword evidence="1" id="KW-1133">Transmembrane helix</keyword>
<feature type="transmembrane region" description="Helical" evidence="1">
    <location>
        <begin position="61"/>
        <end position="79"/>
    </location>
</feature>
<reference evidence="2 3" key="1">
    <citation type="submission" date="2016-07" db="EMBL/GenBank/DDBJ databases">
        <title>Caryophanon latum genome sequencing.</title>
        <authorList>
            <person name="Verma A."/>
            <person name="Pal Y."/>
            <person name="Krishnamurthi S."/>
        </authorList>
    </citation>
    <scope>NUCLEOTIDE SEQUENCE [LARGE SCALE GENOMIC DNA]</scope>
    <source>
        <strain evidence="2 3">DSM 14151</strain>
    </source>
</reference>